<comment type="cofactor">
    <cofactor evidence="1 6">
        <name>pyridoxal 5'-phosphate</name>
        <dbReference type="ChEBI" id="CHEBI:597326"/>
    </cofactor>
</comment>
<dbReference type="InterPro" id="IPR015424">
    <property type="entry name" value="PyrdxlP-dep_Trfase"/>
</dbReference>
<dbReference type="Proteomes" id="UP001057522">
    <property type="component" value="Unassembled WGS sequence"/>
</dbReference>
<dbReference type="SUPFAM" id="SSF53383">
    <property type="entry name" value="PLP-dependent transferases"/>
    <property type="match status" value="1"/>
</dbReference>
<sequence length="374" mass="41456">MLLFTPGPTPTPEFVRLAMSAPTIHHRTQEFEEIFATTRNLLKEMLKTQEVLMLASSGSGAMEACVTSLCENKLLSINSGKFGERFGKIANSFGIPCIEIKNPWDIPASLDSVMEALNNNPEIDAFCIQVCESAGGLRHSYEIIAKAIKDFNPEIMVIVDGITAMGVEPLDVSCVDALIGGSQKAFMLPPGMSIIGLSQKAIEKIERRNVGFYFNLKTELKNQIKNTTAWTAPTTIIIGLCAFLQEAKRIGFENIYKDTKARSLACDTALEGINLRIYPTIPALAMTTIADEQSDEIRKILKNEFSVNIAGGQDHLKGKIFRINHMGMVPLSEISWVINAIELSLEKIGRRKFNGFANQIFLEQYYKIKNQGQK</sequence>
<organism evidence="8 9">
    <name type="scientific">Helicobacter colisuis</name>
    <dbReference type="NCBI Taxonomy" id="2949739"/>
    <lineage>
        <taxon>Bacteria</taxon>
        <taxon>Pseudomonadati</taxon>
        <taxon>Campylobacterota</taxon>
        <taxon>Epsilonproteobacteria</taxon>
        <taxon>Campylobacterales</taxon>
        <taxon>Helicobacteraceae</taxon>
        <taxon>Helicobacter</taxon>
    </lineage>
</organism>
<dbReference type="GO" id="GO:0008483">
    <property type="term" value="F:transaminase activity"/>
    <property type="evidence" value="ECO:0007669"/>
    <property type="project" value="UniProtKB-KW"/>
</dbReference>
<feature type="domain" description="Aminotransferase class V" evidence="7">
    <location>
        <begin position="23"/>
        <end position="274"/>
    </location>
</feature>
<dbReference type="PIRSF" id="PIRSF000524">
    <property type="entry name" value="SPT"/>
    <property type="match status" value="1"/>
</dbReference>
<evidence type="ECO:0000256" key="2">
    <source>
        <dbReference type="ARBA" id="ARBA00022576"/>
    </source>
</evidence>
<proteinExistence type="inferred from homology"/>
<evidence type="ECO:0000259" key="7">
    <source>
        <dbReference type="Pfam" id="PF00266"/>
    </source>
</evidence>
<dbReference type="InterPro" id="IPR020578">
    <property type="entry name" value="Aminotrans_V_PyrdxlP_BS"/>
</dbReference>
<evidence type="ECO:0000256" key="6">
    <source>
        <dbReference type="RuleBase" id="RU004504"/>
    </source>
</evidence>
<dbReference type="InterPro" id="IPR024169">
    <property type="entry name" value="SP_NH2Trfase/AEP_transaminase"/>
</dbReference>
<evidence type="ECO:0000313" key="8">
    <source>
        <dbReference type="EMBL" id="MCL9819204.1"/>
    </source>
</evidence>
<keyword evidence="3" id="KW-0808">Transferase</keyword>
<gene>
    <name evidence="8" type="ORF">NCR95_03320</name>
</gene>
<comment type="similarity">
    <text evidence="5">Belongs to the class-V pyridoxal-phosphate-dependent aminotransferase family.</text>
</comment>
<dbReference type="InterPro" id="IPR015422">
    <property type="entry name" value="PyrdxlP-dep_Trfase_small"/>
</dbReference>
<evidence type="ECO:0000256" key="1">
    <source>
        <dbReference type="ARBA" id="ARBA00001933"/>
    </source>
</evidence>
<dbReference type="RefSeq" id="WP_112058046.1">
    <property type="nucleotide sequence ID" value="NZ_JAMOKX010000002.1"/>
</dbReference>
<dbReference type="PANTHER" id="PTHR42778">
    <property type="entry name" value="2-AMINOETHYLPHOSPHONATE--PYRUVATE TRANSAMINASE"/>
    <property type="match status" value="1"/>
</dbReference>
<accession>A0ABT0TTM3</accession>
<protein>
    <submittedName>
        <fullName evidence="8">Alanine--glyoxylate aminotransferase family protein</fullName>
    </submittedName>
</protein>
<evidence type="ECO:0000256" key="3">
    <source>
        <dbReference type="ARBA" id="ARBA00022679"/>
    </source>
</evidence>
<dbReference type="Gene3D" id="3.40.640.10">
    <property type="entry name" value="Type I PLP-dependent aspartate aminotransferase-like (Major domain)"/>
    <property type="match status" value="1"/>
</dbReference>
<name>A0ABT0TTM3_9HELI</name>
<evidence type="ECO:0000256" key="5">
    <source>
        <dbReference type="RuleBase" id="RU004075"/>
    </source>
</evidence>
<dbReference type="InterPro" id="IPR000192">
    <property type="entry name" value="Aminotrans_V_dom"/>
</dbReference>
<dbReference type="Gene3D" id="3.90.1150.10">
    <property type="entry name" value="Aspartate Aminotransferase, domain 1"/>
    <property type="match status" value="1"/>
</dbReference>
<dbReference type="EMBL" id="JAMOKX010000002">
    <property type="protein sequence ID" value="MCL9819204.1"/>
    <property type="molecule type" value="Genomic_DNA"/>
</dbReference>
<keyword evidence="9" id="KW-1185">Reference proteome</keyword>
<keyword evidence="2 8" id="KW-0032">Aminotransferase</keyword>
<comment type="caution">
    <text evidence="8">The sequence shown here is derived from an EMBL/GenBank/DDBJ whole genome shotgun (WGS) entry which is preliminary data.</text>
</comment>
<dbReference type="InterPro" id="IPR015421">
    <property type="entry name" value="PyrdxlP-dep_Trfase_major"/>
</dbReference>
<keyword evidence="4" id="KW-0663">Pyridoxal phosphate</keyword>
<dbReference type="PROSITE" id="PS00595">
    <property type="entry name" value="AA_TRANSFER_CLASS_5"/>
    <property type="match status" value="1"/>
</dbReference>
<dbReference type="Pfam" id="PF00266">
    <property type="entry name" value="Aminotran_5"/>
    <property type="match status" value="1"/>
</dbReference>
<evidence type="ECO:0000313" key="9">
    <source>
        <dbReference type="Proteomes" id="UP001057522"/>
    </source>
</evidence>
<reference evidence="8" key="1">
    <citation type="submission" date="2022-06" db="EMBL/GenBank/DDBJ databases">
        <title>Helicobacter colisuis sp. nov.</title>
        <authorList>
            <person name="Papic B."/>
            <person name="Gruntar I."/>
        </authorList>
    </citation>
    <scope>NUCLEOTIDE SEQUENCE</scope>
    <source>
        <strain evidence="8">11154-15</strain>
    </source>
</reference>
<dbReference type="PANTHER" id="PTHR42778:SF1">
    <property type="entry name" value="2-AMINOETHYLPHOSPHONATE--PYRUVATE TRANSAMINASE"/>
    <property type="match status" value="1"/>
</dbReference>
<evidence type="ECO:0000256" key="4">
    <source>
        <dbReference type="ARBA" id="ARBA00022898"/>
    </source>
</evidence>